<dbReference type="InterPro" id="IPR007138">
    <property type="entry name" value="ABM_dom"/>
</dbReference>
<proteinExistence type="predicted"/>
<dbReference type="Gene3D" id="3.30.70.100">
    <property type="match status" value="1"/>
</dbReference>
<reference evidence="2 3" key="1">
    <citation type="submission" date="2013-05" db="EMBL/GenBank/DDBJ databases">
        <title>Genome sequence of Streptomyces sparsogenes DSM 40356.</title>
        <authorList>
            <person name="Coyne S."/>
            <person name="Seebeck F.P."/>
        </authorList>
    </citation>
    <scope>NUCLEOTIDE SEQUENCE [LARGE SCALE GENOMIC DNA]</scope>
    <source>
        <strain evidence="2 3">DSM 40356</strain>
    </source>
</reference>
<protein>
    <recommendedName>
        <fullName evidence="1">ABM domain-containing protein</fullName>
    </recommendedName>
</protein>
<dbReference type="Proteomes" id="UP000186168">
    <property type="component" value="Unassembled WGS sequence"/>
</dbReference>
<organism evidence="2 3">
    <name type="scientific">Streptomyces sparsogenes DSM 40356</name>
    <dbReference type="NCBI Taxonomy" id="1331668"/>
    <lineage>
        <taxon>Bacteria</taxon>
        <taxon>Bacillati</taxon>
        <taxon>Actinomycetota</taxon>
        <taxon>Actinomycetes</taxon>
        <taxon>Kitasatosporales</taxon>
        <taxon>Streptomycetaceae</taxon>
        <taxon>Streptomyces</taxon>
    </lineage>
</organism>
<evidence type="ECO:0000313" key="3">
    <source>
        <dbReference type="Proteomes" id="UP000186168"/>
    </source>
</evidence>
<dbReference type="GeneID" id="96741771"/>
<sequence>MTTPTTSTQAPLSLYGFLRPRPERAEEVRQLLSSLVEPTRREEGNLEYHLHEHEDGRLFLYEVWRSQEDLDRHNAREPLRGFLANLLDYLVELPEGYFNTMISPYPGAASAAPQP</sequence>
<dbReference type="Pfam" id="PF03992">
    <property type="entry name" value="ABM"/>
    <property type="match status" value="1"/>
</dbReference>
<dbReference type="SUPFAM" id="SSF54909">
    <property type="entry name" value="Dimeric alpha+beta barrel"/>
    <property type="match status" value="1"/>
</dbReference>
<dbReference type="PROSITE" id="PS51725">
    <property type="entry name" value="ABM"/>
    <property type="match status" value="1"/>
</dbReference>
<dbReference type="EMBL" id="ASQP01000262">
    <property type="protein sequence ID" value="OMI37836.1"/>
    <property type="molecule type" value="Genomic_DNA"/>
</dbReference>
<dbReference type="RefSeq" id="WP_065958681.1">
    <property type="nucleotide sequence ID" value="NZ_ASQP01000262.1"/>
</dbReference>
<evidence type="ECO:0000313" key="2">
    <source>
        <dbReference type="EMBL" id="OMI37836.1"/>
    </source>
</evidence>
<accession>A0A1R1SHX2</accession>
<evidence type="ECO:0000259" key="1">
    <source>
        <dbReference type="PROSITE" id="PS51725"/>
    </source>
</evidence>
<dbReference type="STRING" id="67365.GCA_001704635_03582"/>
<name>A0A1R1SHX2_9ACTN</name>
<dbReference type="InterPro" id="IPR011008">
    <property type="entry name" value="Dimeric_a/b-barrel"/>
</dbReference>
<feature type="domain" description="ABM" evidence="1">
    <location>
        <begin position="12"/>
        <end position="98"/>
    </location>
</feature>
<comment type="caution">
    <text evidence="2">The sequence shown here is derived from an EMBL/GenBank/DDBJ whole genome shotgun (WGS) entry which is preliminary data.</text>
</comment>
<keyword evidence="3" id="KW-1185">Reference proteome</keyword>
<dbReference type="AlphaFoldDB" id="A0A1R1SHX2"/>
<gene>
    <name evidence="2" type="ORF">SPAR_19128</name>
</gene>